<evidence type="ECO:0000256" key="7">
    <source>
        <dbReference type="ARBA" id="ARBA00022946"/>
    </source>
</evidence>
<evidence type="ECO:0000256" key="6">
    <source>
        <dbReference type="ARBA" id="ARBA00022927"/>
    </source>
</evidence>
<evidence type="ECO:0000256" key="3">
    <source>
        <dbReference type="ARBA" id="ARBA00022448"/>
    </source>
</evidence>
<proteinExistence type="inferred from homology"/>
<evidence type="ECO:0000256" key="1">
    <source>
        <dbReference type="ARBA" id="ARBA00004448"/>
    </source>
</evidence>
<dbReference type="AlphaFoldDB" id="A0A9P8L297"/>
<evidence type="ECO:0000256" key="2">
    <source>
        <dbReference type="ARBA" id="ARBA00006837"/>
    </source>
</evidence>
<evidence type="ECO:0000256" key="13">
    <source>
        <dbReference type="SAM" id="MobiDB-lite"/>
    </source>
</evidence>
<feature type="transmembrane region" description="Helical" evidence="12">
    <location>
        <begin position="174"/>
        <end position="201"/>
    </location>
</feature>
<comment type="caution">
    <text evidence="14">The sequence shown here is derived from an EMBL/GenBank/DDBJ whole genome shotgun (WGS) entry which is preliminary data.</text>
</comment>
<keyword evidence="8 12" id="KW-1133">Transmembrane helix</keyword>
<keyword evidence="6 12" id="KW-0653">Protein transport</keyword>
<dbReference type="PANTHER" id="PTHR28021">
    <property type="entry name" value="PRESEQUENCE TRANSLOCATED-ASSOCIATED MOTOR SUBUNIT PAM17, MITOCHONDRIAL"/>
    <property type="match status" value="1"/>
</dbReference>
<reference evidence="14" key="1">
    <citation type="submission" date="2021-03" db="EMBL/GenBank/DDBJ databases">
        <title>Comparative genomics and phylogenomic investigation of the class Geoglossomycetes provide insights into ecological specialization and systematics.</title>
        <authorList>
            <person name="Melie T."/>
            <person name="Pirro S."/>
            <person name="Miller A.N."/>
            <person name="Quandt A."/>
        </authorList>
    </citation>
    <scope>NUCLEOTIDE SEQUENCE</scope>
    <source>
        <strain evidence="14">GBOQ0MN5Z8</strain>
    </source>
</reference>
<evidence type="ECO:0000256" key="5">
    <source>
        <dbReference type="ARBA" id="ARBA00022792"/>
    </source>
</evidence>
<evidence type="ECO:0000313" key="14">
    <source>
        <dbReference type="EMBL" id="KAH0537067.1"/>
    </source>
</evidence>
<dbReference type="GO" id="GO:0001405">
    <property type="term" value="C:PAM complex, Tim23 associated import motor"/>
    <property type="evidence" value="ECO:0007669"/>
    <property type="project" value="UniProtKB-UniRule"/>
</dbReference>
<sequence length="270" mass="29459">MLCTAASTTPLRTAALTSLRFPLHHSAATTARPGVCGYSTAAPTSVAQKKRGYLAHARRRGAGMPESSLSASGRFVLLNHRDHQRRNNSTIATATPQNPTAAARSAAPLPAASPQDAPLTWNTFLLLRRRRRHYNVASSILSSISSTILGVSYLSQQDIDALSSQLYGLDPFMVLGLATVGFGVVGWLAGPVLGGWAFSLVRGGGGVGRQMAEKEKEFFDRIRRHRVDPSSQSFSNPVPDYYGEKIGSVQQYRQWLKDQRAYNKKRQSFL</sequence>
<dbReference type="Proteomes" id="UP000698800">
    <property type="component" value="Unassembled WGS sequence"/>
</dbReference>
<keyword evidence="10 12" id="KW-0496">Mitochondrion</keyword>
<dbReference type="GO" id="GO:0030150">
    <property type="term" value="P:protein import into mitochondrial matrix"/>
    <property type="evidence" value="ECO:0007669"/>
    <property type="project" value="UniProtKB-UniRule"/>
</dbReference>
<evidence type="ECO:0000256" key="4">
    <source>
        <dbReference type="ARBA" id="ARBA00022692"/>
    </source>
</evidence>
<comment type="subcellular location">
    <subcellularLocation>
        <location evidence="1 12">Mitochondrion inner membrane</location>
        <topology evidence="1 12">Multi-pass membrane protein</topology>
    </subcellularLocation>
</comment>
<evidence type="ECO:0000256" key="12">
    <source>
        <dbReference type="RuleBase" id="RU367146"/>
    </source>
</evidence>
<feature type="transmembrane region" description="Helical" evidence="12">
    <location>
        <begin position="134"/>
        <end position="154"/>
    </location>
</feature>
<dbReference type="PANTHER" id="PTHR28021:SF1">
    <property type="entry name" value="PRESEQUENCE TRANSLOCATED-ASSOCIATED MOTOR SUBUNIT PAM17, MITOCHONDRIAL"/>
    <property type="match status" value="1"/>
</dbReference>
<dbReference type="EMBL" id="JAGHQL010000164">
    <property type="protein sequence ID" value="KAH0537067.1"/>
    <property type="molecule type" value="Genomic_DNA"/>
</dbReference>
<keyword evidence="7" id="KW-0809">Transit peptide</keyword>
<keyword evidence="15" id="KW-1185">Reference proteome</keyword>
<comment type="function">
    <text evidence="12">Component of the PAM complex, a complex required for the translocation of transit peptide-containing proteins from the inner membrane into the mitochondrial matrix in an ATP-dependent manner.</text>
</comment>
<keyword evidence="5 12" id="KW-0999">Mitochondrion inner membrane</keyword>
<comment type="similarity">
    <text evidence="2 12">Belongs to the PAM17 family.</text>
</comment>
<gene>
    <name evidence="14" type="ORF">FGG08_006108</name>
</gene>
<dbReference type="InterPro" id="IPR013875">
    <property type="entry name" value="Pam17"/>
</dbReference>
<feature type="region of interest" description="Disordered" evidence="13">
    <location>
        <begin position="89"/>
        <end position="113"/>
    </location>
</feature>
<evidence type="ECO:0000256" key="11">
    <source>
        <dbReference type="ARBA" id="ARBA00023136"/>
    </source>
</evidence>
<evidence type="ECO:0000256" key="8">
    <source>
        <dbReference type="ARBA" id="ARBA00022989"/>
    </source>
</evidence>
<protein>
    <recommendedName>
        <fullName evidence="12">Presequence translocated-associated motor subunit PAM17</fullName>
    </recommendedName>
</protein>
<keyword evidence="9 12" id="KW-0811">Translocation</keyword>
<comment type="subunit">
    <text evidence="12">Component of the PAM complex.</text>
</comment>
<evidence type="ECO:0000313" key="15">
    <source>
        <dbReference type="Proteomes" id="UP000698800"/>
    </source>
</evidence>
<dbReference type="OrthoDB" id="5970083at2759"/>
<name>A0A9P8L297_9PEZI</name>
<evidence type="ECO:0000256" key="9">
    <source>
        <dbReference type="ARBA" id="ARBA00023010"/>
    </source>
</evidence>
<accession>A0A9P8L297</accession>
<organism evidence="14 15">
    <name type="scientific">Glutinoglossum americanum</name>
    <dbReference type="NCBI Taxonomy" id="1670608"/>
    <lineage>
        <taxon>Eukaryota</taxon>
        <taxon>Fungi</taxon>
        <taxon>Dikarya</taxon>
        <taxon>Ascomycota</taxon>
        <taxon>Pezizomycotina</taxon>
        <taxon>Geoglossomycetes</taxon>
        <taxon>Geoglossales</taxon>
        <taxon>Geoglossaceae</taxon>
        <taxon>Glutinoglossum</taxon>
    </lineage>
</organism>
<feature type="compositionally biased region" description="Low complexity" evidence="13">
    <location>
        <begin position="90"/>
        <end position="113"/>
    </location>
</feature>
<evidence type="ECO:0000256" key="10">
    <source>
        <dbReference type="ARBA" id="ARBA00023128"/>
    </source>
</evidence>
<keyword evidence="4 12" id="KW-0812">Transmembrane</keyword>
<dbReference type="Pfam" id="PF08566">
    <property type="entry name" value="Pam17"/>
    <property type="match status" value="1"/>
</dbReference>
<keyword evidence="3 12" id="KW-0813">Transport</keyword>
<keyword evidence="11 12" id="KW-0472">Membrane</keyword>